<dbReference type="SUPFAM" id="SSF51126">
    <property type="entry name" value="Pectin lyase-like"/>
    <property type="match status" value="1"/>
</dbReference>
<dbReference type="InterPro" id="IPR012334">
    <property type="entry name" value="Pectin_lyas_fold"/>
</dbReference>
<evidence type="ECO:0000313" key="1">
    <source>
        <dbReference type="EMBL" id="KKK78612.1"/>
    </source>
</evidence>
<comment type="caution">
    <text evidence="1">The sequence shown here is derived from an EMBL/GenBank/DDBJ whole genome shotgun (WGS) entry which is preliminary data.</text>
</comment>
<organism evidence="1">
    <name type="scientific">marine sediment metagenome</name>
    <dbReference type="NCBI Taxonomy" id="412755"/>
    <lineage>
        <taxon>unclassified sequences</taxon>
        <taxon>metagenomes</taxon>
        <taxon>ecological metagenomes</taxon>
    </lineage>
</organism>
<dbReference type="InterPro" id="IPR011050">
    <property type="entry name" value="Pectin_lyase_fold/virulence"/>
</dbReference>
<feature type="non-terminal residue" evidence="1">
    <location>
        <position position="171"/>
    </location>
</feature>
<proteinExistence type="predicted"/>
<gene>
    <name evidence="1" type="ORF">LCGC14_2841820</name>
</gene>
<accession>A0A0F8YAY5</accession>
<name>A0A0F8YAY5_9ZZZZ</name>
<dbReference type="Gene3D" id="2.160.20.10">
    <property type="entry name" value="Single-stranded right-handed beta-helix, Pectin lyase-like"/>
    <property type="match status" value="1"/>
</dbReference>
<protein>
    <submittedName>
        <fullName evidence="1">Uncharacterized protein</fullName>
    </submittedName>
</protein>
<reference evidence="1" key="1">
    <citation type="journal article" date="2015" name="Nature">
        <title>Complex archaea that bridge the gap between prokaryotes and eukaryotes.</title>
        <authorList>
            <person name="Spang A."/>
            <person name="Saw J.H."/>
            <person name="Jorgensen S.L."/>
            <person name="Zaremba-Niedzwiedzka K."/>
            <person name="Martijn J."/>
            <person name="Lind A.E."/>
            <person name="van Eijk R."/>
            <person name="Schleper C."/>
            <person name="Guy L."/>
            <person name="Ettema T.J."/>
        </authorList>
    </citation>
    <scope>NUCLEOTIDE SEQUENCE</scope>
</reference>
<dbReference type="EMBL" id="LAZR01054413">
    <property type="protein sequence ID" value="KKK78612.1"/>
    <property type="molecule type" value="Genomic_DNA"/>
</dbReference>
<sequence>MTTQNFQAFNPFDTYAGNVFWVRSGQSDSNPGTFNRPFAPLDYAIGRCTANNGDQIHIKAGHTENISAASGVDFDVAGITVIGHGINQQRPTFSWTANTATLVVDAANTVLYNLTFIANFLDVAEMIDVGAVAGFQMHKCKVEDASSILNWLKVVVLASGASDFHFVGNII</sequence>
<dbReference type="AlphaFoldDB" id="A0A0F8YAY5"/>